<sequence length="126" mass="14777">MSGRARPCRSRRPAWRQFRPEWPKGCLNRPEFPDRFYSLAEARSFCTEFYDWYNGEQRHSGTGMHTPFNVHHGRAPAIHHARARVLTTAYAEHPERFVRQHPQPPTFPTTTWLNEPEKEGTNSMTG</sequence>
<dbReference type="AlphaFoldDB" id="A0A4R8VJ72"/>
<evidence type="ECO:0000259" key="2">
    <source>
        <dbReference type="Pfam" id="PF13683"/>
    </source>
</evidence>
<protein>
    <recommendedName>
        <fullName evidence="2">Integrase catalytic domain-containing protein</fullName>
    </recommendedName>
</protein>
<proteinExistence type="predicted"/>
<evidence type="ECO:0000313" key="3">
    <source>
        <dbReference type="EMBL" id="TFB83982.1"/>
    </source>
</evidence>
<name>A0A4R8VJ72_9MICO</name>
<reference evidence="3 4" key="1">
    <citation type="submission" date="2019-03" db="EMBL/GenBank/DDBJ databases">
        <title>Genomics of glacier-inhabiting Cryobacterium strains.</title>
        <authorList>
            <person name="Liu Q."/>
            <person name="Xin Y.-H."/>
        </authorList>
    </citation>
    <scope>NUCLEOTIDE SEQUENCE [LARGE SCALE GENOMIC DNA]</scope>
    <source>
        <strain evidence="3 4">Hh34</strain>
    </source>
</reference>
<feature type="region of interest" description="Disordered" evidence="1">
    <location>
        <begin position="95"/>
        <end position="126"/>
    </location>
</feature>
<feature type="domain" description="Integrase catalytic" evidence="2">
    <location>
        <begin position="26"/>
        <end position="67"/>
    </location>
</feature>
<organism evidence="3 4">
    <name type="scientific">Cryobacterium levicorallinum</name>
    <dbReference type="NCBI Taxonomy" id="995038"/>
    <lineage>
        <taxon>Bacteria</taxon>
        <taxon>Bacillati</taxon>
        <taxon>Actinomycetota</taxon>
        <taxon>Actinomycetes</taxon>
        <taxon>Micrococcales</taxon>
        <taxon>Microbacteriaceae</taxon>
        <taxon>Cryobacterium</taxon>
    </lineage>
</organism>
<evidence type="ECO:0000313" key="4">
    <source>
        <dbReference type="Proteomes" id="UP000297963"/>
    </source>
</evidence>
<comment type="caution">
    <text evidence="3">The sequence shown here is derived from an EMBL/GenBank/DDBJ whole genome shotgun (WGS) entry which is preliminary data.</text>
</comment>
<dbReference type="EMBL" id="SOFE01000021">
    <property type="protein sequence ID" value="TFB83982.1"/>
    <property type="molecule type" value="Genomic_DNA"/>
</dbReference>
<accession>A0A4R8VJ72</accession>
<dbReference type="SUPFAM" id="SSF53098">
    <property type="entry name" value="Ribonuclease H-like"/>
    <property type="match status" value="1"/>
</dbReference>
<dbReference type="Proteomes" id="UP000297963">
    <property type="component" value="Unassembled WGS sequence"/>
</dbReference>
<evidence type="ECO:0000256" key="1">
    <source>
        <dbReference type="SAM" id="MobiDB-lite"/>
    </source>
</evidence>
<dbReference type="InterPro" id="IPR012337">
    <property type="entry name" value="RNaseH-like_sf"/>
</dbReference>
<dbReference type="InterPro" id="IPR001584">
    <property type="entry name" value="Integrase_cat-core"/>
</dbReference>
<dbReference type="GO" id="GO:0015074">
    <property type="term" value="P:DNA integration"/>
    <property type="evidence" value="ECO:0007669"/>
    <property type="project" value="InterPro"/>
</dbReference>
<gene>
    <name evidence="3" type="ORF">E3O11_10320</name>
</gene>
<dbReference type="RefSeq" id="WP_092452491.1">
    <property type="nucleotide sequence ID" value="NZ_BKAC01000028.1"/>
</dbReference>
<dbReference type="Pfam" id="PF13683">
    <property type="entry name" value="rve_3"/>
    <property type="match status" value="1"/>
</dbReference>